<keyword evidence="1" id="KW-0732">Signal</keyword>
<reference evidence="2 3" key="1">
    <citation type="submission" date="2016-10" db="EMBL/GenBank/DDBJ databases">
        <authorList>
            <person name="de Groot N.N."/>
        </authorList>
    </citation>
    <scope>NUCLEOTIDE SEQUENCE [LARGE SCALE GENOMIC DNA]</scope>
    <source>
        <strain evidence="2 3">DSM 22489</strain>
    </source>
</reference>
<dbReference type="EMBL" id="FNVA01000009">
    <property type="protein sequence ID" value="SEG69858.1"/>
    <property type="molecule type" value="Genomic_DNA"/>
</dbReference>
<protein>
    <recommendedName>
        <fullName evidence="4">Outer membrane protein beta-barrel domain-containing protein</fullName>
    </recommendedName>
</protein>
<feature type="signal peptide" evidence="1">
    <location>
        <begin position="1"/>
        <end position="30"/>
    </location>
</feature>
<evidence type="ECO:0000313" key="3">
    <source>
        <dbReference type="Proteomes" id="UP000236728"/>
    </source>
</evidence>
<feature type="chain" id="PRO_5009294620" description="Outer membrane protein beta-barrel domain-containing protein" evidence="1">
    <location>
        <begin position="31"/>
        <end position="211"/>
    </location>
</feature>
<evidence type="ECO:0000313" key="2">
    <source>
        <dbReference type="EMBL" id="SEG69858.1"/>
    </source>
</evidence>
<evidence type="ECO:0000256" key="1">
    <source>
        <dbReference type="SAM" id="SignalP"/>
    </source>
</evidence>
<dbReference type="InterPro" id="IPR011250">
    <property type="entry name" value="OMP/PagP_B-barrel"/>
</dbReference>
<dbReference type="SUPFAM" id="SSF56925">
    <property type="entry name" value="OMPA-like"/>
    <property type="match status" value="1"/>
</dbReference>
<dbReference type="Gene3D" id="2.40.160.20">
    <property type="match status" value="1"/>
</dbReference>
<dbReference type="Proteomes" id="UP000236728">
    <property type="component" value="Unassembled WGS sequence"/>
</dbReference>
<accession>A0A1H6CAC1</accession>
<dbReference type="AlphaFoldDB" id="A0A1H6CAC1"/>
<keyword evidence="3" id="KW-1185">Reference proteome</keyword>
<sequence length="211" mass="22370">MQMSTMRSRRLGAIFAMVVVSLAWTTAARAEEPGKVAPYNADAAVTFSAEGSLHTNSSEKFWIYGGSVEAGHQVWRDLGVAANLTAGHASSIGSSGVPLSLFSFTVGPRYRWKERGRWSPYGEGLFGAAHGFNSLFPSTSNNALAMPGYSATSFALRLGGALDYRLRGSLAVRVLDVGYVYSMLPNGAANHQNDLHVGAGIVYVFAAGGSR</sequence>
<name>A0A1H6CAC1_9BACT</name>
<proteinExistence type="predicted"/>
<gene>
    <name evidence="2" type="ORF">SAMN05421819_4387</name>
</gene>
<organism evidence="2 3">
    <name type="scientific">Bryocella elongata</name>
    <dbReference type="NCBI Taxonomy" id="863522"/>
    <lineage>
        <taxon>Bacteria</taxon>
        <taxon>Pseudomonadati</taxon>
        <taxon>Acidobacteriota</taxon>
        <taxon>Terriglobia</taxon>
        <taxon>Terriglobales</taxon>
        <taxon>Acidobacteriaceae</taxon>
        <taxon>Bryocella</taxon>
    </lineage>
</organism>
<dbReference type="OrthoDB" id="116075at2"/>
<dbReference type="RefSeq" id="WP_103935220.1">
    <property type="nucleotide sequence ID" value="NZ_FNVA01000009.1"/>
</dbReference>
<evidence type="ECO:0008006" key="4">
    <source>
        <dbReference type="Google" id="ProtNLM"/>
    </source>
</evidence>